<name>A0A0F9NPP3_9ZZZZ</name>
<reference evidence="2" key="1">
    <citation type="journal article" date="2015" name="Nature">
        <title>Complex archaea that bridge the gap between prokaryotes and eukaryotes.</title>
        <authorList>
            <person name="Spang A."/>
            <person name="Saw J.H."/>
            <person name="Jorgensen S.L."/>
            <person name="Zaremba-Niedzwiedzka K."/>
            <person name="Martijn J."/>
            <person name="Lind A.E."/>
            <person name="van Eijk R."/>
            <person name="Schleper C."/>
            <person name="Guy L."/>
            <person name="Ettema T.J."/>
        </authorList>
    </citation>
    <scope>NUCLEOTIDE SEQUENCE</scope>
</reference>
<evidence type="ECO:0000313" key="2">
    <source>
        <dbReference type="EMBL" id="KKM83252.1"/>
    </source>
</evidence>
<keyword evidence="1" id="KW-0812">Transmembrane</keyword>
<accession>A0A0F9NPP3</accession>
<gene>
    <name evidence="2" type="ORF">LCGC14_1311370</name>
</gene>
<protein>
    <submittedName>
        <fullName evidence="2">Uncharacterized protein</fullName>
    </submittedName>
</protein>
<evidence type="ECO:0000256" key="1">
    <source>
        <dbReference type="SAM" id="Phobius"/>
    </source>
</evidence>
<proteinExistence type="predicted"/>
<feature type="non-terminal residue" evidence="2">
    <location>
        <position position="1"/>
    </location>
</feature>
<comment type="caution">
    <text evidence="2">The sequence shown here is derived from an EMBL/GenBank/DDBJ whole genome shotgun (WGS) entry which is preliminary data.</text>
</comment>
<sequence>ITCHESLWAAVRHLRVRAALTDERMLFVMKWMFPVTWGVLLVILATMLAK</sequence>
<organism evidence="2">
    <name type="scientific">marine sediment metagenome</name>
    <dbReference type="NCBI Taxonomy" id="412755"/>
    <lineage>
        <taxon>unclassified sequences</taxon>
        <taxon>metagenomes</taxon>
        <taxon>ecological metagenomes</taxon>
    </lineage>
</organism>
<feature type="transmembrane region" description="Helical" evidence="1">
    <location>
        <begin position="31"/>
        <end position="49"/>
    </location>
</feature>
<dbReference type="EMBL" id="LAZR01007743">
    <property type="protein sequence ID" value="KKM83252.1"/>
    <property type="molecule type" value="Genomic_DNA"/>
</dbReference>
<dbReference type="AlphaFoldDB" id="A0A0F9NPP3"/>
<keyword evidence="1" id="KW-0472">Membrane</keyword>
<keyword evidence="1" id="KW-1133">Transmembrane helix</keyword>